<dbReference type="OrthoDB" id="5946847at2759"/>
<evidence type="ECO:0000256" key="3">
    <source>
        <dbReference type="ARBA" id="ARBA00022692"/>
    </source>
</evidence>
<feature type="transmembrane region" description="Helical" evidence="6">
    <location>
        <begin position="12"/>
        <end position="34"/>
    </location>
</feature>
<evidence type="ECO:0000256" key="6">
    <source>
        <dbReference type="SAM" id="Phobius"/>
    </source>
</evidence>
<gene>
    <name evidence="7" type="ORF">OFUS_LOCUS11278</name>
</gene>
<comment type="subcellular location">
    <subcellularLocation>
        <location evidence="1">Membrane</location>
        <topology evidence="1">Multi-pass membrane protein</topology>
    </subcellularLocation>
</comment>
<proteinExistence type="inferred from homology"/>
<accession>A0A8S4NZ43</accession>
<evidence type="ECO:0000256" key="1">
    <source>
        <dbReference type="ARBA" id="ARBA00004141"/>
    </source>
</evidence>
<dbReference type="PANTHER" id="PTHR31746:SF2">
    <property type="entry name" value="TRANSMEMBRANE PROTEIN 229A"/>
    <property type="match status" value="1"/>
</dbReference>
<evidence type="ECO:0000256" key="2">
    <source>
        <dbReference type="ARBA" id="ARBA00006371"/>
    </source>
</evidence>
<dbReference type="AlphaFoldDB" id="A0A8S4NZ43"/>
<protein>
    <recommendedName>
        <fullName evidence="9">Transmembrane protein 229B</fullName>
    </recommendedName>
</protein>
<organism evidence="7 8">
    <name type="scientific">Owenia fusiformis</name>
    <name type="common">Polychaete worm</name>
    <dbReference type="NCBI Taxonomy" id="6347"/>
    <lineage>
        <taxon>Eukaryota</taxon>
        <taxon>Metazoa</taxon>
        <taxon>Spiralia</taxon>
        <taxon>Lophotrochozoa</taxon>
        <taxon>Annelida</taxon>
        <taxon>Polychaeta</taxon>
        <taxon>Sedentaria</taxon>
        <taxon>Canalipalpata</taxon>
        <taxon>Sabellida</taxon>
        <taxon>Oweniida</taxon>
        <taxon>Oweniidae</taxon>
        <taxon>Owenia</taxon>
    </lineage>
</organism>
<comment type="caution">
    <text evidence="7">The sequence shown here is derived from an EMBL/GenBank/DDBJ whole genome shotgun (WGS) entry which is preliminary data.</text>
</comment>
<evidence type="ECO:0008006" key="9">
    <source>
        <dbReference type="Google" id="ProtNLM"/>
    </source>
</evidence>
<sequence>MKMSPLPGWVRFYFYGMHGFFDEIIFTSIFDHVASDGNNWSLKGHSSIYSFFIYGSCCFAVEYLYRIFIKRGIPLLSRLFVYLIICYAWELCSGLILRQFNACPWDYSHYPLNFMGLITLEYAPGWLFLSLWQDVMFGYFLRLRFHGDGDFQFIESNNSNDVKNGKKVK</sequence>
<comment type="similarity">
    <text evidence="2">Belongs to the TMEM229 family.</text>
</comment>
<dbReference type="InterPro" id="IPR010540">
    <property type="entry name" value="CmpB_TMEM229"/>
</dbReference>
<reference evidence="7" key="1">
    <citation type="submission" date="2022-03" db="EMBL/GenBank/DDBJ databases">
        <authorList>
            <person name="Martin C."/>
        </authorList>
    </citation>
    <scope>NUCLEOTIDE SEQUENCE</scope>
</reference>
<dbReference type="GO" id="GO:0016020">
    <property type="term" value="C:membrane"/>
    <property type="evidence" value="ECO:0007669"/>
    <property type="project" value="UniProtKB-SubCell"/>
</dbReference>
<feature type="transmembrane region" description="Helical" evidence="6">
    <location>
        <begin position="79"/>
        <end position="100"/>
    </location>
</feature>
<dbReference type="Pfam" id="PF06541">
    <property type="entry name" value="ABC_trans_CmpB"/>
    <property type="match status" value="1"/>
</dbReference>
<evidence type="ECO:0000256" key="4">
    <source>
        <dbReference type="ARBA" id="ARBA00022989"/>
    </source>
</evidence>
<keyword evidence="5 6" id="KW-0472">Membrane</keyword>
<name>A0A8S4NZ43_OWEFU</name>
<keyword evidence="8" id="KW-1185">Reference proteome</keyword>
<dbReference type="EMBL" id="CAIIXF020000005">
    <property type="protein sequence ID" value="CAH1785179.1"/>
    <property type="molecule type" value="Genomic_DNA"/>
</dbReference>
<dbReference type="PANTHER" id="PTHR31746">
    <property type="entry name" value="TRANSMEMBRANE PROTEIN 229 FAMILY MEMBER"/>
    <property type="match status" value="1"/>
</dbReference>
<evidence type="ECO:0000313" key="7">
    <source>
        <dbReference type="EMBL" id="CAH1785179.1"/>
    </source>
</evidence>
<keyword evidence="4 6" id="KW-1133">Transmembrane helix</keyword>
<feature type="transmembrane region" description="Helical" evidence="6">
    <location>
        <begin position="46"/>
        <end position="67"/>
    </location>
</feature>
<feature type="transmembrane region" description="Helical" evidence="6">
    <location>
        <begin position="112"/>
        <end position="132"/>
    </location>
</feature>
<evidence type="ECO:0000256" key="5">
    <source>
        <dbReference type="ARBA" id="ARBA00023136"/>
    </source>
</evidence>
<evidence type="ECO:0000313" key="8">
    <source>
        <dbReference type="Proteomes" id="UP000749559"/>
    </source>
</evidence>
<dbReference type="Proteomes" id="UP000749559">
    <property type="component" value="Unassembled WGS sequence"/>
</dbReference>
<keyword evidence="3 6" id="KW-0812">Transmembrane</keyword>